<gene>
    <name evidence="2" type="ORF">SAMN04488120_10334</name>
</gene>
<evidence type="ECO:0008006" key="4">
    <source>
        <dbReference type="Google" id="ProtNLM"/>
    </source>
</evidence>
<evidence type="ECO:0000256" key="1">
    <source>
        <dbReference type="SAM" id="SignalP"/>
    </source>
</evidence>
<dbReference type="RefSeq" id="WP_091531999.1">
    <property type="nucleotide sequence ID" value="NZ_FOOC01000003.1"/>
</dbReference>
<dbReference type="OrthoDB" id="7066247at2"/>
<feature type="chain" id="PRO_5011464176" description="Lipoprotein" evidence="1">
    <location>
        <begin position="19"/>
        <end position="83"/>
    </location>
</feature>
<keyword evidence="3" id="KW-1185">Reference proteome</keyword>
<evidence type="ECO:0000313" key="2">
    <source>
        <dbReference type="EMBL" id="SFF37331.1"/>
    </source>
</evidence>
<protein>
    <recommendedName>
        <fullName evidence="4">Lipoprotein</fullName>
    </recommendedName>
</protein>
<accession>A0A1I2I9U5</accession>
<name>A0A1I2I9U5_9GAMM</name>
<dbReference type="Proteomes" id="UP000199771">
    <property type="component" value="Unassembled WGS sequence"/>
</dbReference>
<organism evidence="2 3">
    <name type="scientific">Fontimonas thermophila</name>
    <dbReference type="NCBI Taxonomy" id="1076937"/>
    <lineage>
        <taxon>Bacteria</taxon>
        <taxon>Pseudomonadati</taxon>
        <taxon>Pseudomonadota</taxon>
        <taxon>Gammaproteobacteria</taxon>
        <taxon>Nevskiales</taxon>
        <taxon>Nevskiaceae</taxon>
        <taxon>Fontimonas</taxon>
    </lineage>
</organism>
<sequence>MSRRLAGICAALWLSACATDPDAITSLPPCRGHCSTHTDGYEWAQRGRLSDPRACAGYTEDFERGCRDGIEDLQQLQPASRGI</sequence>
<proteinExistence type="predicted"/>
<dbReference type="AlphaFoldDB" id="A0A1I2I9U5"/>
<evidence type="ECO:0000313" key="3">
    <source>
        <dbReference type="Proteomes" id="UP000199771"/>
    </source>
</evidence>
<feature type="signal peptide" evidence="1">
    <location>
        <begin position="1"/>
        <end position="18"/>
    </location>
</feature>
<reference evidence="2 3" key="1">
    <citation type="submission" date="2016-10" db="EMBL/GenBank/DDBJ databases">
        <authorList>
            <person name="de Groot N.N."/>
        </authorList>
    </citation>
    <scope>NUCLEOTIDE SEQUENCE [LARGE SCALE GENOMIC DNA]</scope>
    <source>
        <strain evidence="2 3">DSM 23609</strain>
    </source>
</reference>
<keyword evidence="1" id="KW-0732">Signal</keyword>
<dbReference type="STRING" id="1076937.SAMN04488120_10334"/>
<dbReference type="EMBL" id="FOOC01000003">
    <property type="protein sequence ID" value="SFF37331.1"/>
    <property type="molecule type" value="Genomic_DNA"/>
</dbReference>
<dbReference type="PROSITE" id="PS51257">
    <property type="entry name" value="PROKAR_LIPOPROTEIN"/>
    <property type="match status" value="1"/>
</dbReference>